<sequence length="177" mass="19267">MGAMADRADPGVAPQTHPDLPAWLTERAQSFEQWAEGTCTPGTWDFSHQSLDALEELIRSRYDSDAESLAARRDTFLQGACWYIGEVVCRAQGAVWKFEPYAVKGAELPSLFGEADPSGVVDDPCVGVPGEDTAEAIYPMGAVHGLFSTEDELGNPIAQHLSDLLGDSDEYDEEEQE</sequence>
<evidence type="ECO:0000313" key="1">
    <source>
        <dbReference type="EMBL" id="AXE78183.1"/>
    </source>
</evidence>
<dbReference type="AlphaFoldDB" id="A0A2Z5JD64"/>
<dbReference type="Proteomes" id="UP000252698">
    <property type="component" value="Chromosome"/>
</dbReference>
<protein>
    <submittedName>
        <fullName evidence="1">Uncharacterized protein</fullName>
    </submittedName>
</protein>
<proteinExistence type="predicted"/>
<reference evidence="1 2" key="1">
    <citation type="journal article" date="2018" name="Front. Microbiol.">
        <title>Genome Sequencing of Streptomyces atratus SCSIOZH16 and Activation Production of Nocardamine via Metabolic Engineering.</title>
        <authorList>
            <person name="Li Y."/>
            <person name="Zhang C."/>
            <person name="Liu C."/>
            <person name="Ju J."/>
            <person name="Ma J."/>
        </authorList>
    </citation>
    <scope>NUCLEOTIDE SEQUENCE [LARGE SCALE GENOMIC DNA]</scope>
    <source>
        <strain evidence="1 2">SCSIO_ZH16</strain>
    </source>
</reference>
<dbReference type="EMBL" id="CP027306">
    <property type="protein sequence ID" value="AXE78183.1"/>
    <property type="molecule type" value="Genomic_DNA"/>
</dbReference>
<name>A0A2Z5JD64_STRAR</name>
<dbReference type="KEGG" id="sata:C5746_15980"/>
<accession>A0A2Z5JD64</accession>
<evidence type="ECO:0000313" key="2">
    <source>
        <dbReference type="Proteomes" id="UP000252698"/>
    </source>
</evidence>
<organism evidence="1 2">
    <name type="scientific">Streptomyces atratus</name>
    <dbReference type="NCBI Taxonomy" id="1893"/>
    <lineage>
        <taxon>Bacteria</taxon>
        <taxon>Bacillati</taxon>
        <taxon>Actinomycetota</taxon>
        <taxon>Actinomycetes</taxon>
        <taxon>Kitasatosporales</taxon>
        <taxon>Streptomycetaceae</taxon>
        <taxon>Streptomyces</taxon>
    </lineage>
</organism>
<gene>
    <name evidence="1" type="ORF">C5746_15980</name>
</gene>